<proteinExistence type="predicted"/>
<feature type="transmembrane region" description="Helical" evidence="1">
    <location>
        <begin position="39"/>
        <end position="57"/>
    </location>
</feature>
<dbReference type="EMBL" id="LAZR01016573">
    <property type="protein sequence ID" value="KKM03922.1"/>
    <property type="molecule type" value="Genomic_DNA"/>
</dbReference>
<evidence type="ECO:0000313" key="3">
    <source>
        <dbReference type="EMBL" id="KKM03922.1"/>
    </source>
</evidence>
<name>A0A0F9F3E4_9ZZZZ</name>
<comment type="caution">
    <text evidence="2">The sequence shown here is derived from an EMBL/GenBank/DDBJ whole genome shotgun (WGS) entry which is preliminary data.</text>
</comment>
<dbReference type="EMBL" id="LAZR01022709">
    <property type="protein sequence ID" value="KKL80934.1"/>
    <property type="molecule type" value="Genomic_DNA"/>
</dbReference>
<protein>
    <submittedName>
        <fullName evidence="2">Uncharacterized protein</fullName>
    </submittedName>
</protein>
<organism evidence="2">
    <name type="scientific">marine sediment metagenome</name>
    <dbReference type="NCBI Taxonomy" id="412755"/>
    <lineage>
        <taxon>unclassified sequences</taxon>
        <taxon>metagenomes</taxon>
        <taxon>ecological metagenomes</taxon>
    </lineage>
</organism>
<dbReference type="AlphaFoldDB" id="A0A0F9F3E4"/>
<keyword evidence="1" id="KW-1133">Transmembrane helix</keyword>
<accession>A0A0F9F3E4</accession>
<evidence type="ECO:0000256" key="1">
    <source>
        <dbReference type="SAM" id="Phobius"/>
    </source>
</evidence>
<gene>
    <name evidence="3" type="ORF">LCGC14_1769590</name>
    <name evidence="2" type="ORF">LCGC14_1999830</name>
</gene>
<keyword evidence="1" id="KW-0812">Transmembrane</keyword>
<reference evidence="2" key="1">
    <citation type="journal article" date="2015" name="Nature">
        <title>Complex archaea that bridge the gap between prokaryotes and eukaryotes.</title>
        <authorList>
            <person name="Spang A."/>
            <person name="Saw J.H."/>
            <person name="Jorgensen S.L."/>
            <person name="Zaremba-Niedzwiedzka K."/>
            <person name="Martijn J."/>
            <person name="Lind A.E."/>
            <person name="van Eijk R."/>
            <person name="Schleper C."/>
            <person name="Guy L."/>
            <person name="Ettema T.J."/>
        </authorList>
    </citation>
    <scope>NUCLEOTIDE SEQUENCE</scope>
</reference>
<keyword evidence="1" id="KW-0472">Membrane</keyword>
<sequence>MPSEEKNNLIADIKRLMSPQLRRQPSFESYTANKIVDKLFIRLGIVAIIGLLGYLILKGSNDNRRCKC</sequence>
<evidence type="ECO:0000313" key="2">
    <source>
        <dbReference type="EMBL" id="KKL80934.1"/>
    </source>
</evidence>